<dbReference type="PRINTS" id="PR00986">
    <property type="entry name" value="TRNASYNTHVAL"/>
</dbReference>
<dbReference type="PANTHER" id="PTHR11946">
    <property type="entry name" value="VALYL-TRNA SYNTHETASES"/>
    <property type="match status" value="1"/>
</dbReference>
<dbReference type="InterPro" id="IPR002300">
    <property type="entry name" value="aa-tRNA-synth_Ia"/>
</dbReference>
<evidence type="ECO:0000313" key="10">
    <source>
        <dbReference type="EMBL" id="VEL09309.1"/>
    </source>
</evidence>
<name>A0A448WDT5_9PLAT</name>
<evidence type="ECO:0000256" key="7">
    <source>
        <dbReference type="ARBA" id="ARBA00023146"/>
    </source>
</evidence>
<keyword evidence="4" id="KW-0547">Nucleotide-binding</keyword>
<evidence type="ECO:0000256" key="6">
    <source>
        <dbReference type="ARBA" id="ARBA00022917"/>
    </source>
</evidence>
<dbReference type="InterPro" id="IPR002303">
    <property type="entry name" value="Valyl-tRNA_ligase"/>
</dbReference>
<dbReference type="EMBL" id="CAAALY010006010">
    <property type="protein sequence ID" value="VEL09309.1"/>
    <property type="molecule type" value="Genomic_DNA"/>
</dbReference>
<keyword evidence="5" id="KW-0067">ATP-binding</keyword>
<dbReference type="PANTHER" id="PTHR11946:SF109">
    <property type="entry name" value="VALINE--TRNA LIGASE"/>
    <property type="match status" value="1"/>
</dbReference>
<dbReference type="GO" id="GO:0005829">
    <property type="term" value="C:cytosol"/>
    <property type="evidence" value="ECO:0007669"/>
    <property type="project" value="TreeGrafter"/>
</dbReference>
<keyword evidence="3" id="KW-0436">Ligase</keyword>
<sequence length="101" mass="11570">MQHNKSSDLWVVARSELAAKKLASERLHLPENEDVLDTWFSSALLPFSSLGWPNQTSDSCDFERFYPLSLLETGGDILFFWVVRMVMLGLQLTGRLPFHEV</sequence>
<evidence type="ECO:0000256" key="3">
    <source>
        <dbReference type="ARBA" id="ARBA00022598"/>
    </source>
</evidence>
<evidence type="ECO:0000256" key="4">
    <source>
        <dbReference type="ARBA" id="ARBA00022741"/>
    </source>
</evidence>
<dbReference type="Pfam" id="PF00133">
    <property type="entry name" value="tRNA-synt_1"/>
    <property type="match status" value="1"/>
</dbReference>
<gene>
    <name evidence="10" type="ORF">PXEA_LOCUS2749</name>
</gene>
<keyword evidence="7" id="KW-0030">Aminoacyl-tRNA synthetase</keyword>
<dbReference type="GO" id="GO:0005524">
    <property type="term" value="F:ATP binding"/>
    <property type="evidence" value="ECO:0007669"/>
    <property type="project" value="UniProtKB-KW"/>
</dbReference>
<dbReference type="GO" id="GO:0006438">
    <property type="term" value="P:valyl-tRNA aminoacylation"/>
    <property type="evidence" value="ECO:0007669"/>
    <property type="project" value="InterPro"/>
</dbReference>
<dbReference type="Proteomes" id="UP000784294">
    <property type="component" value="Unassembled WGS sequence"/>
</dbReference>
<comment type="similarity">
    <text evidence="1">Belongs to the class-I aminoacyl-tRNA synthetase family.</text>
</comment>
<feature type="domain" description="Aminoacyl-tRNA synthetase class Ia" evidence="9">
    <location>
        <begin position="18"/>
        <end position="101"/>
    </location>
</feature>
<dbReference type="OrthoDB" id="629407at2759"/>
<dbReference type="Gene3D" id="3.40.50.620">
    <property type="entry name" value="HUPs"/>
    <property type="match status" value="1"/>
</dbReference>
<evidence type="ECO:0000256" key="2">
    <source>
        <dbReference type="ARBA" id="ARBA00013169"/>
    </source>
</evidence>
<dbReference type="EC" id="6.1.1.9" evidence="2"/>
<comment type="caution">
    <text evidence="10">The sequence shown here is derived from an EMBL/GenBank/DDBJ whole genome shotgun (WGS) entry which is preliminary data.</text>
</comment>
<evidence type="ECO:0000256" key="8">
    <source>
        <dbReference type="ARBA" id="ARBA00029936"/>
    </source>
</evidence>
<dbReference type="SUPFAM" id="SSF52374">
    <property type="entry name" value="Nucleotidylyl transferase"/>
    <property type="match status" value="1"/>
</dbReference>
<organism evidence="10 11">
    <name type="scientific">Protopolystoma xenopodis</name>
    <dbReference type="NCBI Taxonomy" id="117903"/>
    <lineage>
        <taxon>Eukaryota</taxon>
        <taxon>Metazoa</taxon>
        <taxon>Spiralia</taxon>
        <taxon>Lophotrochozoa</taxon>
        <taxon>Platyhelminthes</taxon>
        <taxon>Monogenea</taxon>
        <taxon>Polyopisthocotylea</taxon>
        <taxon>Polystomatidea</taxon>
        <taxon>Polystomatidae</taxon>
        <taxon>Protopolystoma</taxon>
    </lineage>
</organism>
<reference evidence="10" key="1">
    <citation type="submission" date="2018-11" db="EMBL/GenBank/DDBJ databases">
        <authorList>
            <consortium name="Pathogen Informatics"/>
        </authorList>
    </citation>
    <scope>NUCLEOTIDE SEQUENCE</scope>
</reference>
<evidence type="ECO:0000256" key="5">
    <source>
        <dbReference type="ARBA" id="ARBA00022840"/>
    </source>
</evidence>
<accession>A0A448WDT5</accession>
<evidence type="ECO:0000313" key="11">
    <source>
        <dbReference type="Proteomes" id="UP000784294"/>
    </source>
</evidence>
<dbReference type="GO" id="GO:0004832">
    <property type="term" value="F:valine-tRNA ligase activity"/>
    <property type="evidence" value="ECO:0007669"/>
    <property type="project" value="UniProtKB-EC"/>
</dbReference>
<evidence type="ECO:0000259" key="9">
    <source>
        <dbReference type="Pfam" id="PF00133"/>
    </source>
</evidence>
<keyword evidence="6" id="KW-0648">Protein biosynthesis</keyword>
<dbReference type="InterPro" id="IPR014729">
    <property type="entry name" value="Rossmann-like_a/b/a_fold"/>
</dbReference>
<dbReference type="AlphaFoldDB" id="A0A448WDT5"/>
<evidence type="ECO:0000256" key="1">
    <source>
        <dbReference type="ARBA" id="ARBA00005594"/>
    </source>
</evidence>
<protein>
    <recommendedName>
        <fullName evidence="2">valine--tRNA ligase</fullName>
        <ecNumber evidence="2">6.1.1.9</ecNumber>
    </recommendedName>
    <alternativeName>
        <fullName evidence="8">Valyl-tRNA synthetase</fullName>
    </alternativeName>
</protein>
<proteinExistence type="inferred from homology"/>
<keyword evidence="11" id="KW-1185">Reference proteome</keyword>